<dbReference type="SUPFAM" id="SSF47413">
    <property type="entry name" value="lambda repressor-like DNA-binding domains"/>
    <property type="match status" value="1"/>
</dbReference>
<dbReference type="AlphaFoldDB" id="A0A2W2BXJ7"/>
<dbReference type="PANTHER" id="PTHR46797">
    <property type="entry name" value="HTH-TYPE TRANSCRIPTIONAL REGULATOR"/>
    <property type="match status" value="1"/>
</dbReference>
<dbReference type="SMART" id="SM00530">
    <property type="entry name" value="HTH_XRE"/>
    <property type="match status" value="1"/>
</dbReference>
<gene>
    <name evidence="3" type="ORF">DN068_12010</name>
</gene>
<feature type="domain" description="HTH cro/C1-type" evidence="2">
    <location>
        <begin position="14"/>
        <end position="68"/>
    </location>
</feature>
<proteinExistence type="predicted"/>
<evidence type="ECO:0000259" key="2">
    <source>
        <dbReference type="PROSITE" id="PS50943"/>
    </source>
</evidence>
<evidence type="ECO:0000313" key="3">
    <source>
        <dbReference type="EMBL" id="PZF72583.1"/>
    </source>
</evidence>
<protein>
    <submittedName>
        <fullName evidence="3">XRE family transcriptional regulator</fullName>
    </submittedName>
</protein>
<evidence type="ECO:0000313" key="4">
    <source>
        <dbReference type="Proteomes" id="UP000248745"/>
    </source>
</evidence>
<dbReference type="InterPro" id="IPR010982">
    <property type="entry name" value="Lambda_DNA-bd_dom_sf"/>
</dbReference>
<organism evidence="3 4">
    <name type="scientific">Taibaiella soli</name>
    <dbReference type="NCBI Taxonomy" id="1649169"/>
    <lineage>
        <taxon>Bacteria</taxon>
        <taxon>Pseudomonadati</taxon>
        <taxon>Bacteroidota</taxon>
        <taxon>Chitinophagia</taxon>
        <taxon>Chitinophagales</taxon>
        <taxon>Chitinophagaceae</taxon>
        <taxon>Taibaiella</taxon>
    </lineage>
</organism>
<dbReference type="InterPro" id="IPR050807">
    <property type="entry name" value="TransReg_Diox_bact_type"/>
</dbReference>
<dbReference type="PANTHER" id="PTHR46797:SF1">
    <property type="entry name" value="METHYLPHOSPHONATE SYNTHASE"/>
    <property type="match status" value="1"/>
</dbReference>
<comment type="caution">
    <text evidence="3">The sequence shown here is derived from an EMBL/GenBank/DDBJ whole genome shotgun (WGS) entry which is preliminary data.</text>
</comment>
<dbReference type="CDD" id="cd00093">
    <property type="entry name" value="HTH_XRE"/>
    <property type="match status" value="1"/>
</dbReference>
<reference evidence="3 4" key="1">
    <citation type="submission" date="2018-06" db="EMBL/GenBank/DDBJ databases">
        <title>Mucibacter soli gen. nov., sp. nov., a new member of the family Chitinophagaceae producing mucin.</title>
        <authorList>
            <person name="Kim M.-K."/>
            <person name="Park S."/>
            <person name="Kim T.-S."/>
            <person name="Joung Y."/>
            <person name="Han J.-H."/>
            <person name="Kim S.B."/>
        </authorList>
    </citation>
    <scope>NUCLEOTIDE SEQUENCE [LARGE SCALE GENOMIC DNA]</scope>
    <source>
        <strain evidence="3 4">R1-15</strain>
    </source>
</reference>
<accession>A0A2W2BXJ7</accession>
<dbReference type="GO" id="GO:0005829">
    <property type="term" value="C:cytosol"/>
    <property type="evidence" value="ECO:0007669"/>
    <property type="project" value="TreeGrafter"/>
</dbReference>
<name>A0A2W2BXJ7_9BACT</name>
<dbReference type="EMBL" id="QKTW01000017">
    <property type="protein sequence ID" value="PZF72583.1"/>
    <property type="molecule type" value="Genomic_DNA"/>
</dbReference>
<dbReference type="OrthoDB" id="9804491at2"/>
<dbReference type="RefSeq" id="WP_110999174.1">
    <property type="nucleotide sequence ID" value="NZ_QKTW01000017.1"/>
</dbReference>
<dbReference type="GO" id="GO:0003700">
    <property type="term" value="F:DNA-binding transcription factor activity"/>
    <property type="evidence" value="ECO:0007669"/>
    <property type="project" value="TreeGrafter"/>
</dbReference>
<dbReference type="Gene3D" id="1.10.260.40">
    <property type="entry name" value="lambda repressor-like DNA-binding domains"/>
    <property type="match status" value="1"/>
</dbReference>
<dbReference type="PROSITE" id="PS50943">
    <property type="entry name" value="HTH_CROC1"/>
    <property type="match status" value="1"/>
</dbReference>
<dbReference type="Proteomes" id="UP000248745">
    <property type="component" value="Unassembled WGS sequence"/>
</dbReference>
<evidence type="ECO:0000256" key="1">
    <source>
        <dbReference type="ARBA" id="ARBA00023125"/>
    </source>
</evidence>
<keyword evidence="1" id="KW-0238">DNA-binding</keyword>
<keyword evidence="4" id="KW-1185">Reference proteome</keyword>
<dbReference type="InterPro" id="IPR001387">
    <property type="entry name" value="Cro/C1-type_HTH"/>
</dbReference>
<sequence>MDEKKLLKKIAQRIKEIRLSKGITQQELAAAIDYEKSNMSRMESGTVNLRIATLYKVAEALEVPVSDLLP</sequence>
<dbReference type="Pfam" id="PF01381">
    <property type="entry name" value="HTH_3"/>
    <property type="match status" value="1"/>
</dbReference>
<dbReference type="GO" id="GO:0003677">
    <property type="term" value="F:DNA binding"/>
    <property type="evidence" value="ECO:0007669"/>
    <property type="project" value="UniProtKB-KW"/>
</dbReference>